<dbReference type="AlphaFoldDB" id="A0A9D1X7W6"/>
<evidence type="ECO:0000313" key="2">
    <source>
        <dbReference type="Proteomes" id="UP000886740"/>
    </source>
</evidence>
<dbReference type="InterPro" id="IPR019850">
    <property type="entry name" value="GldD-like"/>
</dbReference>
<organism evidence="1 2">
    <name type="scientific">Candidatus Parabacteroides intestinipullorum</name>
    <dbReference type="NCBI Taxonomy" id="2838723"/>
    <lineage>
        <taxon>Bacteria</taxon>
        <taxon>Pseudomonadati</taxon>
        <taxon>Bacteroidota</taxon>
        <taxon>Bacteroidia</taxon>
        <taxon>Bacteroidales</taxon>
        <taxon>Tannerellaceae</taxon>
        <taxon>Parabacteroides</taxon>
    </lineage>
</organism>
<comment type="caution">
    <text evidence="1">The sequence shown here is derived from an EMBL/GenBank/DDBJ whole genome shotgun (WGS) entry which is preliminary data.</text>
</comment>
<dbReference type="EMBL" id="DXEL01000044">
    <property type="protein sequence ID" value="HIX74537.1"/>
    <property type="molecule type" value="Genomic_DNA"/>
</dbReference>
<reference evidence="1" key="1">
    <citation type="journal article" date="2021" name="PeerJ">
        <title>Extensive microbial diversity within the chicken gut microbiome revealed by metagenomics and culture.</title>
        <authorList>
            <person name="Gilroy R."/>
            <person name="Ravi A."/>
            <person name="Getino M."/>
            <person name="Pursley I."/>
            <person name="Horton D.L."/>
            <person name="Alikhan N.F."/>
            <person name="Baker D."/>
            <person name="Gharbi K."/>
            <person name="Hall N."/>
            <person name="Watson M."/>
            <person name="Adriaenssens E.M."/>
            <person name="Foster-Nyarko E."/>
            <person name="Jarju S."/>
            <person name="Secka A."/>
            <person name="Antonio M."/>
            <person name="Oren A."/>
            <person name="Chaudhuri R.R."/>
            <person name="La Ragione R."/>
            <person name="Hildebrand F."/>
            <person name="Pallen M.J."/>
        </authorList>
    </citation>
    <scope>NUCLEOTIDE SEQUENCE</scope>
    <source>
        <strain evidence="1">ChiGjej6B6-14162</strain>
    </source>
</reference>
<gene>
    <name evidence="1" type="ORF">H9977_05845</name>
</gene>
<sequence>MDESRLLVSRSARDVRDVLERDYEDPERAVYGSLFLLGDQSASPVQFYLTDSIQHFFRGALYFDHVVPSDSLKPVVDYLTHDVIELMESFNWK</sequence>
<accession>A0A9D1X7W6</accession>
<evidence type="ECO:0000313" key="1">
    <source>
        <dbReference type="EMBL" id="HIX74537.1"/>
    </source>
</evidence>
<dbReference type="Proteomes" id="UP000886740">
    <property type="component" value="Unassembled WGS sequence"/>
</dbReference>
<reference evidence="1" key="2">
    <citation type="submission" date="2021-04" db="EMBL/GenBank/DDBJ databases">
        <authorList>
            <person name="Gilroy R."/>
        </authorList>
    </citation>
    <scope>NUCLEOTIDE SEQUENCE</scope>
    <source>
        <strain evidence="1">ChiGjej6B6-14162</strain>
    </source>
</reference>
<protein>
    <submittedName>
        <fullName evidence="1">Uncharacterized protein</fullName>
    </submittedName>
</protein>
<proteinExistence type="predicted"/>
<dbReference type="Pfam" id="PF25593">
    <property type="entry name" value="GldD_lipo"/>
    <property type="match status" value="1"/>
</dbReference>
<name>A0A9D1X7W6_9BACT</name>